<dbReference type="EMBL" id="BK032577">
    <property type="protein sequence ID" value="DAF49108.1"/>
    <property type="molecule type" value="Genomic_DNA"/>
</dbReference>
<reference evidence="1" key="1">
    <citation type="journal article" date="2021" name="Proc. Natl. Acad. Sci. U.S.A.">
        <title>A Catalog of Tens of Thousands of Viruses from Human Metagenomes Reveals Hidden Associations with Chronic Diseases.</title>
        <authorList>
            <person name="Tisza M.J."/>
            <person name="Buck C.B."/>
        </authorList>
    </citation>
    <scope>NUCLEOTIDE SEQUENCE</scope>
    <source>
        <strain evidence="1">Ctnpt50</strain>
    </source>
</reference>
<protein>
    <submittedName>
        <fullName evidence="1">Uncharacterized protein</fullName>
    </submittedName>
</protein>
<sequence length="82" mass="9525">MKMFAEVRNDYCFEELKNGIKAGITIDVWKTDDENEEGEVAATVILSEHNDIIVVWHLNYARRDQECLLAIEEAKNILKEEI</sequence>
<accession>A0A8S5SDJ0</accession>
<name>A0A8S5SDJ0_9CAUD</name>
<organism evidence="1">
    <name type="scientific">Siphoviridae sp. ctnpt50</name>
    <dbReference type="NCBI Taxonomy" id="2827941"/>
    <lineage>
        <taxon>Viruses</taxon>
        <taxon>Duplodnaviria</taxon>
        <taxon>Heunggongvirae</taxon>
        <taxon>Uroviricota</taxon>
        <taxon>Caudoviricetes</taxon>
    </lineage>
</organism>
<evidence type="ECO:0000313" key="1">
    <source>
        <dbReference type="EMBL" id="DAF49108.1"/>
    </source>
</evidence>
<proteinExistence type="predicted"/>